<dbReference type="AlphaFoldDB" id="A0A098BN28"/>
<evidence type="ECO:0000313" key="2">
    <source>
        <dbReference type="Proteomes" id="UP000042997"/>
    </source>
</evidence>
<organism evidence="1 2">
    <name type="scientific">Rhodococcus ruber</name>
    <dbReference type="NCBI Taxonomy" id="1830"/>
    <lineage>
        <taxon>Bacteria</taxon>
        <taxon>Bacillati</taxon>
        <taxon>Actinomycetota</taxon>
        <taxon>Actinomycetes</taxon>
        <taxon>Mycobacteriales</taxon>
        <taxon>Nocardiaceae</taxon>
        <taxon>Rhodococcus</taxon>
    </lineage>
</organism>
<dbReference type="EMBL" id="CCSD01000075">
    <property type="protein sequence ID" value="CDZ90118.1"/>
    <property type="molecule type" value="Genomic_DNA"/>
</dbReference>
<dbReference type="Proteomes" id="UP000042997">
    <property type="component" value="Unassembled WGS sequence"/>
</dbReference>
<name>A0A098BN28_9NOCA</name>
<protein>
    <submittedName>
        <fullName evidence="1">Uncharacterized protein</fullName>
    </submittedName>
</protein>
<accession>A0A098BN28</accession>
<sequence>MRHQVEAEIRDRFMGQWTHFSSLEVVSLQSVAGWCSAGVCEAQSGHEAVGVHPREYRESGRAVAVGCTRGFRGAEAGCVCGCDLG</sequence>
<proteinExistence type="predicted"/>
<reference evidence="1 2" key="1">
    <citation type="journal article" date="2014" name="Genome Announc.">
        <title>Draft Genome Sequence of Propane- and Butane-Oxidizing Actinobacterium Rhodococcus ruber IEGM 231.</title>
        <authorList>
            <person name="Ivshina I.B."/>
            <person name="Kuyukina M.S."/>
            <person name="Krivoruchko A.V."/>
            <person name="Barbe V."/>
            <person name="Fischer C."/>
        </authorList>
    </citation>
    <scope>NUCLEOTIDE SEQUENCE [LARGE SCALE GENOMIC DNA]</scope>
</reference>
<evidence type="ECO:0000313" key="1">
    <source>
        <dbReference type="EMBL" id="CDZ90118.1"/>
    </source>
</evidence>
<gene>
    <name evidence="1" type="ORF">RHRU231_620009</name>
</gene>